<dbReference type="Proteomes" id="UP000037035">
    <property type="component" value="Unassembled WGS sequence"/>
</dbReference>
<accession>A0A0L6V363</accession>
<keyword evidence="2" id="KW-1185">Reference proteome</keyword>
<dbReference type="VEuPathDB" id="FungiDB:VP01_2743g2"/>
<dbReference type="AlphaFoldDB" id="A0A0L6V363"/>
<gene>
    <name evidence="1" type="ORF">VP01_2743g2</name>
</gene>
<dbReference type="EMBL" id="LAVV01007661">
    <property type="protein sequence ID" value="KNZ55189.1"/>
    <property type="molecule type" value="Genomic_DNA"/>
</dbReference>
<protein>
    <submittedName>
        <fullName evidence="1">Uncharacterized protein</fullName>
    </submittedName>
</protein>
<evidence type="ECO:0000313" key="2">
    <source>
        <dbReference type="Proteomes" id="UP000037035"/>
    </source>
</evidence>
<reference evidence="1 2" key="1">
    <citation type="submission" date="2015-08" db="EMBL/GenBank/DDBJ databases">
        <title>Next Generation Sequencing and Analysis of the Genome of Puccinia sorghi L Schw, the Causal Agent of Maize Common Rust.</title>
        <authorList>
            <person name="Rochi L."/>
            <person name="Burguener G."/>
            <person name="Darino M."/>
            <person name="Turjanski A."/>
            <person name="Kreff E."/>
            <person name="Dieguez M.J."/>
            <person name="Sacco F."/>
        </authorList>
    </citation>
    <scope>NUCLEOTIDE SEQUENCE [LARGE SCALE GENOMIC DNA]</scope>
    <source>
        <strain evidence="1 2">RO10H11247</strain>
    </source>
</reference>
<organism evidence="1 2">
    <name type="scientific">Puccinia sorghi</name>
    <dbReference type="NCBI Taxonomy" id="27349"/>
    <lineage>
        <taxon>Eukaryota</taxon>
        <taxon>Fungi</taxon>
        <taxon>Dikarya</taxon>
        <taxon>Basidiomycota</taxon>
        <taxon>Pucciniomycotina</taxon>
        <taxon>Pucciniomycetes</taxon>
        <taxon>Pucciniales</taxon>
        <taxon>Pucciniaceae</taxon>
        <taxon>Puccinia</taxon>
    </lineage>
</organism>
<proteinExistence type="predicted"/>
<evidence type="ECO:0000313" key="1">
    <source>
        <dbReference type="EMBL" id="KNZ55189.1"/>
    </source>
</evidence>
<comment type="caution">
    <text evidence="1">The sequence shown here is derived from an EMBL/GenBank/DDBJ whole genome shotgun (WGS) entry which is preliminary data.</text>
</comment>
<sequence>MSHEEVINDDDIHPNKLHKHFPEVKHVLDADKVKSIKLSQGFKKVYNVFLACKDPSEFSLTLCYGWDKISCKVTASNAIWEKF</sequence>
<name>A0A0L6V363_9BASI</name>